<dbReference type="Gene3D" id="3.30.200.20">
    <property type="entry name" value="Phosphorylase Kinase, domain 1"/>
    <property type="match status" value="1"/>
</dbReference>
<dbReference type="InterPro" id="IPR011009">
    <property type="entry name" value="Kinase-like_dom_sf"/>
</dbReference>
<evidence type="ECO:0000256" key="1">
    <source>
        <dbReference type="ARBA" id="ARBA00004251"/>
    </source>
</evidence>
<keyword evidence="16" id="KW-0675">Receptor</keyword>
<dbReference type="AlphaFoldDB" id="A0A835DT63"/>
<evidence type="ECO:0000256" key="4">
    <source>
        <dbReference type="ARBA" id="ARBA00022527"/>
    </source>
</evidence>
<dbReference type="GO" id="GO:0005886">
    <property type="term" value="C:plasma membrane"/>
    <property type="evidence" value="ECO:0007669"/>
    <property type="project" value="UniProtKB-SubCell"/>
</dbReference>
<dbReference type="Pfam" id="PF00954">
    <property type="entry name" value="S_locus_glycop"/>
    <property type="match status" value="1"/>
</dbReference>
<feature type="signal peptide" evidence="22">
    <location>
        <begin position="1"/>
        <end position="25"/>
    </location>
</feature>
<proteinExistence type="predicted"/>
<keyword evidence="6 21" id="KW-0812">Transmembrane</keyword>
<name>A0A835DT63_TETSI</name>
<evidence type="ECO:0000256" key="14">
    <source>
        <dbReference type="ARBA" id="ARBA00023136"/>
    </source>
</evidence>
<evidence type="ECO:0000256" key="10">
    <source>
        <dbReference type="ARBA" id="ARBA00022741"/>
    </source>
</evidence>
<evidence type="ECO:0000256" key="6">
    <source>
        <dbReference type="ARBA" id="ARBA00022692"/>
    </source>
</evidence>
<evidence type="ECO:0000256" key="9">
    <source>
        <dbReference type="ARBA" id="ARBA00022737"/>
    </source>
</evidence>
<dbReference type="EC" id="2.7.11.1" evidence="2"/>
<dbReference type="Pfam" id="PF01453">
    <property type="entry name" value="B_lectin"/>
    <property type="match status" value="1"/>
</dbReference>
<dbReference type="GO" id="GO:0030246">
    <property type="term" value="F:carbohydrate binding"/>
    <property type="evidence" value="ECO:0007669"/>
    <property type="project" value="UniProtKB-KW"/>
</dbReference>
<evidence type="ECO:0000256" key="21">
    <source>
        <dbReference type="SAM" id="Phobius"/>
    </source>
</evidence>
<keyword evidence="8" id="KW-0430">Lectin</keyword>
<evidence type="ECO:0000256" key="16">
    <source>
        <dbReference type="ARBA" id="ARBA00023170"/>
    </source>
</evidence>
<dbReference type="FunFam" id="2.90.10.10:FF:000016">
    <property type="entry name" value="G-type lectin S-receptor-like serine/threonine-protein kinase"/>
    <property type="match status" value="1"/>
</dbReference>
<evidence type="ECO:0000256" key="11">
    <source>
        <dbReference type="ARBA" id="ARBA00022777"/>
    </source>
</evidence>
<dbReference type="PROSITE" id="PS00107">
    <property type="entry name" value="PROTEIN_KINASE_ATP"/>
    <property type="match status" value="1"/>
</dbReference>
<dbReference type="GO" id="GO:0005524">
    <property type="term" value="F:ATP binding"/>
    <property type="evidence" value="ECO:0007669"/>
    <property type="project" value="UniProtKB-UniRule"/>
</dbReference>
<evidence type="ECO:0000256" key="7">
    <source>
        <dbReference type="ARBA" id="ARBA00022729"/>
    </source>
</evidence>
<dbReference type="GO" id="GO:0048544">
    <property type="term" value="P:recognition of pollen"/>
    <property type="evidence" value="ECO:0007669"/>
    <property type="project" value="InterPro"/>
</dbReference>
<evidence type="ECO:0000256" key="19">
    <source>
        <dbReference type="ARBA" id="ARBA00048679"/>
    </source>
</evidence>
<evidence type="ECO:0000256" key="12">
    <source>
        <dbReference type="ARBA" id="ARBA00022840"/>
    </source>
</evidence>
<dbReference type="OrthoDB" id="1918782at2759"/>
<comment type="caution">
    <text evidence="24">The sequence shown here is derived from an EMBL/GenBank/DDBJ whole genome shotgun (WGS) entry which is preliminary data.</text>
</comment>
<dbReference type="Proteomes" id="UP000655225">
    <property type="component" value="Unassembled WGS sequence"/>
</dbReference>
<dbReference type="PROSITE" id="PS50927">
    <property type="entry name" value="BULB_LECTIN"/>
    <property type="match status" value="2"/>
</dbReference>
<keyword evidence="5" id="KW-0808">Transferase</keyword>
<keyword evidence="4" id="KW-0723">Serine/threonine-protein kinase</keyword>
<dbReference type="OMA" id="HEECSNC"/>
<accession>A0A835DT63</accession>
<dbReference type="Gene3D" id="2.90.10.10">
    <property type="entry name" value="Bulb-type lectin domain"/>
    <property type="match status" value="2"/>
</dbReference>
<dbReference type="InterPro" id="IPR000858">
    <property type="entry name" value="S_locus_glycoprot_dom"/>
</dbReference>
<evidence type="ECO:0000259" key="23">
    <source>
        <dbReference type="PROSITE" id="PS50927"/>
    </source>
</evidence>
<dbReference type="InterPro" id="IPR017441">
    <property type="entry name" value="Protein_kinase_ATP_BS"/>
</dbReference>
<gene>
    <name evidence="24" type="ORF">HHK36_004403</name>
</gene>
<keyword evidence="25" id="KW-1185">Reference proteome</keyword>
<dbReference type="GO" id="GO:0004674">
    <property type="term" value="F:protein serine/threonine kinase activity"/>
    <property type="evidence" value="ECO:0007669"/>
    <property type="project" value="UniProtKB-KW"/>
</dbReference>
<dbReference type="SUPFAM" id="SSF51110">
    <property type="entry name" value="alpha-D-mannose-specific plant lectins"/>
    <property type="match status" value="1"/>
</dbReference>
<evidence type="ECO:0000256" key="13">
    <source>
        <dbReference type="ARBA" id="ARBA00022989"/>
    </source>
</evidence>
<evidence type="ECO:0000256" key="17">
    <source>
        <dbReference type="ARBA" id="ARBA00023180"/>
    </source>
</evidence>
<evidence type="ECO:0000313" key="25">
    <source>
        <dbReference type="Proteomes" id="UP000655225"/>
    </source>
</evidence>
<keyword evidence="17" id="KW-0325">Glycoprotein</keyword>
<keyword evidence="15" id="KW-1015">Disulfide bond</keyword>
<keyword evidence="12 20" id="KW-0067">ATP-binding</keyword>
<evidence type="ECO:0000256" key="15">
    <source>
        <dbReference type="ARBA" id="ARBA00023157"/>
    </source>
</evidence>
<evidence type="ECO:0000256" key="8">
    <source>
        <dbReference type="ARBA" id="ARBA00022734"/>
    </source>
</evidence>
<feature type="domain" description="Bulb-type lectin" evidence="23">
    <location>
        <begin position="24"/>
        <end position="145"/>
    </location>
</feature>
<keyword evidence="13 21" id="KW-1133">Transmembrane helix</keyword>
<feature type="transmembrane region" description="Helical" evidence="21">
    <location>
        <begin position="425"/>
        <end position="452"/>
    </location>
</feature>
<evidence type="ECO:0000256" key="3">
    <source>
        <dbReference type="ARBA" id="ARBA00022475"/>
    </source>
</evidence>
<feature type="binding site" evidence="20">
    <location>
        <position position="517"/>
    </location>
    <ligand>
        <name>ATP</name>
        <dbReference type="ChEBI" id="CHEBI:30616"/>
    </ligand>
</feature>
<dbReference type="FunFam" id="2.90.10.10:FF:000025">
    <property type="entry name" value="G-type lectin S-receptor-like serine/threonine-protein kinase"/>
    <property type="match status" value="1"/>
</dbReference>
<comment type="catalytic activity">
    <reaction evidence="19">
        <text>L-seryl-[protein] + ATP = O-phospho-L-seryl-[protein] + ADP + H(+)</text>
        <dbReference type="Rhea" id="RHEA:17989"/>
        <dbReference type="Rhea" id="RHEA-COMP:9863"/>
        <dbReference type="Rhea" id="RHEA-COMP:11604"/>
        <dbReference type="ChEBI" id="CHEBI:15378"/>
        <dbReference type="ChEBI" id="CHEBI:29999"/>
        <dbReference type="ChEBI" id="CHEBI:30616"/>
        <dbReference type="ChEBI" id="CHEBI:83421"/>
        <dbReference type="ChEBI" id="CHEBI:456216"/>
        <dbReference type="EC" id="2.7.11.1"/>
    </reaction>
</comment>
<protein>
    <recommendedName>
        <fullName evidence="2">non-specific serine/threonine protein kinase</fullName>
        <ecNumber evidence="2">2.7.11.1</ecNumber>
    </recommendedName>
</protein>
<reference evidence="24 25" key="1">
    <citation type="submission" date="2020-04" db="EMBL/GenBank/DDBJ databases">
        <title>Plant Genome Project.</title>
        <authorList>
            <person name="Zhang R.-G."/>
        </authorList>
    </citation>
    <scope>NUCLEOTIDE SEQUENCE [LARGE SCALE GENOMIC DNA]</scope>
    <source>
        <strain evidence="24">YNK0</strain>
        <tissue evidence="24">Leaf</tissue>
    </source>
</reference>
<evidence type="ECO:0000256" key="5">
    <source>
        <dbReference type="ARBA" id="ARBA00022679"/>
    </source>
</evidence>
<dbReference type="InterPro" id="IPR036426">
    <property type="entry name" value="Bulb-type_lectin_dom_sf"/>
</dbReference>
<dbReference type="EMBL" id="JABCRI010000002">
    <property type="protein sequence ID" value="KAF8411844.1"/>
    <property type="molecule type" value="Genomic_DNA"/>
</dbReference>
<evidence type="ECO:0000313" key="24">
    <source>
        <dbReference type="EMBL" id="KAF8411844.1"/>
    </source>
</evidence>
<keyword evidence="3" id="KW-1003">Cell membrane</keyword>
<comment type="catalytic activity">
    <reaction evidence="18">
        <text>L-threonyl-[protein] + ATP = O-phospho-L-threonyl-[protein] + ADP + H(+)</text>
        <dbReference type="Rhea" id="RHEA:46608"/>
        <dbReference type="Rhea" id="RHEA-COMP:11060"/>
        <dbReference type="Rhea" id="RHEA-COMP:11605"/>
        <dbReference type="ChEBI" id="CHEBI:15378"/>
        <dbReference type="ChEBI" id="CHEBI:30013"/>
        <dbReference type="ChEBI" id="CHEBI:30616"/>
        <dbReference type="ChEBI" id="CHEBI:61977"/>
        <dbReference type="ChEBI" id="CHEBI:456216"/>
        <dbReference type="EC" id="2.7.11.1"/>
    </reaction>
</comment>
<dbReference type="Gene3D" id="1.10.510.10">
    <property type="entry name" value="Transferase(Phosphotransferase) domain 1"/>
    <property type="match status" value="1"/>
</dbReference>
<keyword evidence="9" id="KW-0677">Repeat</keyword>
<feature type="chain" id="PRO_5032340175" description="non-specific serine/threonine protein kinase" evidence="22">
    <location>
        <begin position="26"/>
        <end position="668"/>
    </location>
</feature>
<keyword evidence="7 22" id="KW-0732">Signal</keyword>
<sequence>MTVMIPCISLSVFLLYSLLHTIVSADISPGSTLQASNPSTNWTSPNNTFSLSFIAVGSNNPPLFAAAISYSGIPVWKAGGEAAVADSNSAFQFLSNGNLRLVNGSGSIVWESGTADLGITTASLDDSGNFALRNNSVTIWSSFDHPTDTILPTQNFTVEKTLRSGFFSFNLLSSGNLTLTWNNSIIYWNHGLNSTIEVNLTSPSLTFQSIGILSLNDPALSATVIVAYSSDYGEGRDVFRFVRLDSDGNLRIFSSTRGNGISDERWAAVLDQCQVFGWCGNMGICSYNDSKPICGCPSENFEFRDPNDSRKGCRRKMEIEDCPGNSTMLQMDHTLLLTYPPEIASQAFTIAFSPCRSNCLTGLSCLASTSLADGSGFCYLKLSDFVSGYQFPTIPSTSFIKVCGTAIPNSSPFSQNLKNSTASKIHVWVVAAILVGSLMGLVLLEVGIWWLCYRYRAKFGGFSAQYTLLDYASGVPVHFSYKELRNSTQGFKDKLGAGGFGAVYRGTLSNRTVVAVKQLEQIEHGEQQFRMEVATISISADTARKKFSLWAYKEFEKGNVERIVDKRLAKNDVNMEQVMRVIQVSFWCIQEQPSQRPMMGKVVHMLEGIMAIEKPPAPKTMTEGSVSGAALSTCAGSTSTPYSSSSFQDLRVSSSVRGRNIMRSPSLL</sequence>
<comment type="subcellular location">
    <subcellularLocation>
        <location evidence="1">Cell membrane</location>
        <topology evidence="1">Single-pass type I membrane protein</topology>
    </subcellularLocation>
</comment>
<evidence type="ECO:0000256" key="20">
    <source>
        <dbReference type="PROSITE-ProRule" id="PRU10141"/>
    </source>
</evidence>
<dbReference type="SUPFAM" id="SSF56112">
    <property type="entry name" value="Protein kinase-like (PK-like)"/>
    <property type="match status" value="1"/>
</dbReference>
<evidence type="ECO:0000256" key="18">
    <source>
        <dbReference type="ARBA" id="ARBA00047899"/>
    </source>
</evidence>
<organism evidence="24 25">
    <name type="scientific">Tetracentron sinense</name>
    <name type="common">Spur-leaf</name>
    <dbReference type="NCBI Taxonomy" id="13715"/>
    <lineage>
        <taxon>Eukaryota</taxon>
        <taxon>Viridiplantae</taxon>
        <taxon>Streptophyta</taxon>
        <taxon>Embryophyta</taxon>
        <taxon>Tracheophyta</taxon>
        <taxon>Spermatophyta</taxon>
        <taxon>Magnoliopsida</taxon>
        <taxon>Trochodendrales</taxon>
        <taxon>Trochodendraceae</taxon>
        <taxon>Tetracentron</taxon>
    </lineage>
</organism>
<keyword evidence="14 21" id="KW-0472">Membrane</keyword>
<dbReference type="InterPro" id="IPR001480">
    <property type="entry name" value="Bulb-type_lectin_dom"/>
</dbReference>
<dbReference type="SMART" id="SM00108">
    <property type="entry name" value="B_lectin"/>
    <property type="match status" value="1"/>
</dbReference>
<keyword evidence="10 20" id="KW-0547">Nucleotide-binding</keyword>
<keyword evidence="11" id="KW-0418">Kinase</keyword>
<evidence type="ECO:0000256" key="2">
    <source>
        <dbReference type="ARBA" id="ARBA00012513"/>
    </source>
</evidence>
<feature type="domain" description="Bulb-type lectin" evidence="23">
    <location>
        <begin position="147"/>
        <end position="265"/>
    </location>
</feature>
<dbReference type="PANTHER" id="PTHR47974">
    <property type="entry name" value="OS07G0415500 PROTEIN"/>
    <property type="match status" value="1"/>
</dbReference>
<dbReference type="PANTHER" id="PTHR47974:SF9">
    <property type="entry name" value="RECEPTOR-LIKE SERINE_THREONINE-PROTEIN KINASE"/>
    <property type="match status" value="1"/>
</dbReference>
<evidence type="ECO:0000256" key="22">
    <source>
        <dbReference type="SAM" id="SignalP"/>
    </source>
</evidence>